<gene>
    <name evidence="1" type="ORF">FSCOSCO3_A031933</name>
</gene>
<sequence>MLVFRSLTCGADTVIIQSTEVISGQFNMSGTVESVSVTHRTTSNHLALVRRCNTSLSLLFGCRQTAGSTDLAGTDASTLNEFG</sequence>
<dbReference type="AlphaFoldDB" id="A0AAV1MWT8"/>
<protein>
    <submittedName>
        <fullName evidence="1">Uncharacterized protein</fullName>
    </submittedName>
</protein>
<name>A0AAV1MWT8_SCOSC</name>
<evidence type="ECO:0000313" key="2">
    <source>
        <dbReference type="Proteomes" id="UP001314229"/>
    </source>
</evidence>
<accession>A0AAV1MWT8</accession>
<proteinExistence type="predicted"/>
<keyword evidence="2" id="KW-1185">Reference proteome</keyword>
<dbReference type="EMBL" id="CAWUFR010000006">
    <property type="protein sequence ID" value="CAK6951487.1"/>
    <property type="molecule type" value="Genomic_DNA"/>
</dbReference>
<comment type="caution">
    <text evidence="1">The sequence shown here is derived from an EMBL/GenBank/DDBJ whole genome shotgun (WGS) entry which is preliminary data.</text>
</comment>
<dbReference type="Proteomes" id="UP001314229">
    <property type="component" value="Unassembled WGS sequence"/>
</dbReference>
<reference evidence="1 2" key="1">
    <citation type="submission" date="2024-01" db="EMBL/GenBank/DDBJ databases">
        <authorList>
            <person name="Alioto T."/>
            <person name="Alioto T."/>
            <person name="Gomez Garrido J."/>
        </authorList>
    </citation>
    <scope>NUCLEOTIDE SEQUENCE [LARGE SCALE GENOMIC DNA]</scope>
</reference>
<evidence type="ECO:0000313" key="1">
    <source>
        <dbReference type="EMBL" id="CAK6951487.1"/>
    </source>
</evidence>
<organism evidence="1 2">
    <name type="scientific">Scomber scombrus</name>
    <name type="common">Atlantic mackerel</name>
    <name type="synonym">Scomber vernalis</name>
    <dbReference type="NCBI Taxonomy" id="13677"/>
    <lineage>
        <taxon>Eukaryota</taxon>
        <taxon>Metazoa</taxon>
        <taxon>Chordata</taxon>
        <taxon>Craniata</taxon>
        <taxon>Vertebrata</taxon>
        <taxon>Euteleostomi</taxon>
        <taxon>Actinopterygii</taxon>
        <taxon>Neopterygii</taxon>
        <taxon>Teleostei</taxon>
        <taxon>Neoteleostei</taxon>
        <taxon>Acanthomorphata</taxon>
        <taxon>Pelagiaria</taxon>
        <taxon>Scombriformes</taxon>
        <taxon>Scombridae</taxon>
        <taxon>Scomber</taxon>
    </lineage>
</organism>